<evidence type="ECO:0000256" key="9">
    <source>
        <dbReference type="ARBA" id="ARBA00023316"/>
    </source>
</evidence>
<evidence type="ECO:0000256" key="4">
    <source>
        <dbReference type="ARBA" id="ARBA00022679"/>
    </source>
</evidence>
<evidence type="ECO:0000256" key="6">
    <source>
        <dbReference type="ARBA" id="ARBA00022984"/>
    </source>
</evidence>
<organism evidence="13 14">
    <name type="scientific">Pseudochrobactrum saccharolyticum</name>
    <dbReference type="NCBI Taxonomy" id="354352"/>
    <lineage>
        <taxon>Bacteria</taxon>
        <taxon>Pseudomonadati</taxon>
        <taxon>Pseudomonadota</taxon>
        <taxon>Alphaproteobacteria</taxon>
        <taxon>Hyphomicrobiales</taxon>
        <taxon>Brucellaceae</taxon>
        <taxon>Pseudochrobactrum</taxon>
    </lineage>
</organism>
<feature type="binding site" evidence="10">
    <location>
        <position position="126"/>
    </location>
    <ligand>
        <name>UDP-N-acetyl-alpha-D-glucosamine</name>
        <dbReference type="ChEBI" id="CHEBI:57705"/>
    </ligand>
</feature>
<dbReference type="PANTHER" id="PTHR21015">
    <property type="entry name" value="UDP-N-ACETYLGLUCOSAMINE--N-ACETYLMURAMYL-(PENTAPEPTIDE) PYROPHOSPHORYL-UNDECAPRENOL N-ACETYLGLUCOSAMINE TRANSFERASE 1"/>
    <property type="match status" value="1"/>
</dbReference>
<dbReference type="GO" id="GO:0071555">
    <property type="term" value="P:cell wall organization"/>
    <property type="evidence" value="ECO:0007669"/>
    <property type="project" value="UniProtKB-KW"/>
</dbReference>
<dbReference type="HAMAP" id="MF_00033">
    <property type="entry name" value="MurG"/>
    <property type="match status" value="1"/>
</dbReference>
<dbReference type="GO" id="GO:0008360">
    <property type="term" value="P:regulation of cell shape"/>
    <property type="evidence" value="ECO:0007669"/>
    <property type="project" value="UniProtKB-KW"/>
</dbReference>
<evidence type="ECO:0000259" key="11">
    <source>
        <dbReference type="Pfam" id="PF03033"/>
    </source>
</evidence>
<dbReference type="EMBL" id="JACHIL010000004">
    <property type="protein sequence ID" value="MBB5091931.1"/>
    <property type="molecule type" value="Genomic_DNA"/>
</dbReference>
<dbReference type="InterPro" id="IPR006009">
    <property type="entry name" value="GlcNAc_MurG"/>
</dbReference>
<dbReference type="InterPro" id="IPR007235">
    <property type="entry name" value="Glyco_trans_28_C"/>
</dbReference>
<dbReference type="AlphaFoldDB" id="A0A7W8AME1"/>
<comment type="caution">
    <text evidence="13">The sequence shown here is derived from an EMBL/GenBank/DDBJ whole genome shotgun (WGS) entry which is preliminary data.</text>
</comment>
<proteinExistence type="inferred from homology"/>
<dbReference type="GO" id="GO:0050511">
    <property type="term" value="F:undecaprenyldiphospho-muramoylpentapeptide beta-N-acetylglucosaminyltransferase activity"/>
    <property type="evidence" value="ECO:0007669"/>
    <property type="project" value="UniProtKB-UniRule"/>
</dbReference>
<keyword evidence="8 10" id="KW-0131">Cell cycle</keyword>
<evidence type="ECO:0000256" key="8">
    <source>
        <dbReference type="ARBA" id="ARBA00023306"/>
    </source>
</evidence>
<dbReference type="GO" id="GO:0005886">
    <property type="term" value="C:plasma membrane"/>
    <property type="evidence" value="ECO:0007669"/>
    <property type="project" value="UniProtKB-SubCell"/>
</dbReference>
<dbReference type="PANTHER" id="PTHR21015:SF22">
    <property type="entry name" value="GLYCOSYLTRANSFERASE"/>
    <property type="match status" value="1"/>
</dbReference>
<evidence type="ECO:0000256" key="5">
    <source>
        <dbReference type="ARBA" id="ARBA00022960"/>
    </source>
</evidence>
<comment type="similarity">
    <text evidence="10">Belongs to the glycosyltransferase 28 family. MurG subfamily.</text>
</comment>
<feature type="binding site" evidence="10">
    <location>
        <position position="195"/>
    </location>
    <ligand>
        <name>UDP-N-acetyl-alpha-D-glucosamine</name>
        <dbReference type="ChEBI" id="CHEBI:57705"/>
    </ligand>
</feature>
<reference evidence="13 14" key="1">
    <citation type="submission" date="2020-08" db="EMBL/GenBank/DDBJ databases">
        <title>Genomic Encyclopedia of Type Strains, Phase IV (KMG-IV): sequencing the most valuable type-strain genomes for metagenomic binning, comparative biology and taxonomic classification.</title>
        <authorList>
            <person name="Goeker M."/>
        </authorList>
    </citation>
    <scope>NUCLEOTIDE SEQUENCE [LARGE SCALE GENOMIC DNA]</scope>
    <source>
        <strain evidence="13 14">DSM 25620</strain>
    </source>
</reference>
<comment type="pathway">
    <text evidence="10">Cell wall biogenesis; peptidoglycan biosynthesis.</text>
</comment>
<evidence type="ECO:0000313" key="14">
    <source>
        <dbReference type="Proteomes" id="UP000531231"/>
    </source>
</evidence>
<accession>A0A7W8AME1</accession>
<name>A0A7W8AME1_9HYPH</name>
<dbReference type="EC" id="2.4.1.227" evidence="10"/>
<comment type="subcellular location">
    <subcellularLocation>
        <location evidence="10">Cell membrane</location>
        <topology evidence="10">Peripheral membrane protein</topology>
        <orientation evidence="10">Cytoplasmic side</orientation>
    </subcellularLocation>
</comment>
<keyword evidence="6 10" id="KW-0573">Peptidoglycan synthesis</keyword>
<dbReference type="SUPFAM" id="SSF53756">
    <property type="entry name" value="UDP-Glycosyltransferase/glycogen phosphorylase"/>
    <property type="match status" value="1"/>
</dbReference>
<evidence type="ECO:0000256" key="1">
    <source>
        <dbReference type="ARBA" id="ARBA00022475"/>
    </source>
</evidence>
<evidence type="ECO:0000256" key="10">
    <source>
        <dbReference type="HAMAP-Rule" id="MF_00033"/>
    </source>
</evidence>
<dbReference type="GO" id="GO:0009252">
    <property type="term" value="P:peptidoglycan biosynthetic process"/>
    <property type="evidence" value="ECO:0007669"/>
    <property type="project" value="UniProtKB-UniRule"/>
</dbReference>
<evidence type="ECO:0000256" key="3">
    <source>
        <dbReference type="ARBA" id="ARBA00022676"/>
    </source>
</evidence>
<protein>
    <recommendedName>
        <fullName evidence="10">UDP-N-acetylglucosamine--N-acetylmuramyl-(pentapeptide) pyrophosphoryl-undecaprenol N-acetylglucosamine transferase</fullName>
        <ecNumber evidence="10">2.4.1.227</ecNumber>
    </recommendedName>
    <alternativeName>
        <fullName evidence="10">Undecaprenyl-PP-MurNAc-pentapeptide-UDPGlcNAc GlcNAc transferase</fullName>
    </alternativeName>
</protein>
<keyword evidence="3 10" id="KW-0328">Glycosyltransferase</keyword>
<sequence length="377" mass="40361">MMMTKGVIVLAAGGTGGHLFPAEALAHELTKDGYDVHLVTDKRAQRFVSGFDENHVHVVRSATIAGKNPIALAKTFYSLWQGNLDCRKLFRRLNPKLVVGFGGYPTLPPLYAASRMNIPTIIHEQNAVMGRANKGLSARVTAIAGGFLSAESGTHAAKTVQTGNPVRPSVMAQTNVAYKPSVEPDVFRLLVFGGSQGAQYFSTVVPAAIALLEIDERERLFVTQQARPEDEVICRKAYEKLGVKAQVAPFFGNLPEMMAQAHFVLSRSGASTVSEIAAIGRPSLLVPFPFALDHDQAANAEALAKAGGGEVIRQAELKPEKLAKILIAALNEPQRLADMAARAKSSGRPDATRLLADLVEAIAAGLSVSDYKQGKRV</sequence>
<keyword evidence="1 10" id="KW-1003">Cell membrane</keyword>
<keyword evidence="9 10" id="KW-0961">Cell wall biogenesis/degradation</keyword>
<evidence type="ECO:0000259" key="12">
    <source>
        <dbReference type="Pfam" id="PF04101"/>
    </source>
</evidence>
<dbReference type="GO" id="GO:0051301">
    <property type="term" value="P:cell division"/>
    <property type="evidence" value="ECO:0007669"/>
    <property type="project" value="UniProtKB-KW"/>
</dbReference>
<feature type="domain" description="Glycosyl transferase family 28 C-terminal" evidence="12">
    <location>
        <begin position="189"/>
        <end position="352"/>
    </location>
</feature>
<evidence type="ECO:0000256" key="7">
    <source>
        <dbReference type="ARBA" id="ARBA00023136"/>
    </source>
</evidence>
<keyword evidence="14" id="KW-1185">Reference proteome</keyword>
<dbReference type="Pfam" id="PF04101">
    <property type="entry name" value="Glyco_tran_28_C"/>
    <property type="match status" value="1"/>
</dbReference>
<dbReference type="InterPro" id="IPR004276">
    <property type="entry name" value="GlycoTrans_28_N"/>
</dbReference>
<dbReference type="Proteomes" id="UP000531231">
    <property type="component" value="Unassembled WGS sequence"/>
</dbReference>
<keyword evidence="7 10" id="KW-0472">Membrane</keyword>
<keyword evidence="2 10" id="KW-0132">Cell division</keyword>
<feature type="domain" description="Glycosyltransferase family 28 N-terminal" evidence="11">
    <location>
        <begin position="8"/>
        <end position="144"/>
    </location>
</feature>
<evidence type="ECO:0000256" key="2">
    <source>
        <dbReference type="ARBA" id="ARBA00022618"/>
    </source>
</evidence>
<comment type="function">
    <text evidence="10">Cell wall formation. Catalyzes the transfer of a GlcNAc subunit on undecaprenyl-pyrophosphoryl-MurNAc-pentapeptide (lipid intermediate I) to form undecaprenyl-pyrophosphoryl-MurNAc-(pentapeptide)GlcNAc (lipid intermediate II).</text>
</comment>
<feature type="binding site" evidence="10">
    <location>
        <position position="167"/>
    </location>
    <ligand>
        <name>UDP-N-acetyl-alpha-D-glucosamine</name>
        <dbReference type="ChEBI" id="CHEBI:57705"/>
    </ligand>
</feature>
<dbReference type="Gene3D" id="3.40.50.2000">
    <property type="entry name" value="Glycogen Phosphorylase B"/>
    <property type="match status" value="2"/>
</dbReference>
<gene>
    <name evidence="10" type="primary">murG</name>
    <name evidence="13" type="ORF">HNQ68_002476</name>
</gene>
<dbReference type="UniPathway" id="UPA00219"/>
<feature type="binding site" evidence="10">
    <location>
        <position position="296"/>
    </location>
    <ligand>
        <name>UDP-N-acetyl-alpha-D-glucosamine</name>
        <dbReference type="ChEBI" id="CHEBI:57705"/>
    </ligand>
</feature>
<feature type="binding site" evidence="10">
    <location>
        <begin position="15"/>
        <end position="17"/>
    </location>
    <ligand>
        <name>UDP-N-acetyl-alpha-D-glucosamine</name>
        <dbReference type="ChEBI" id="CHEBI:57705"/>
    </ligand>
</feature>
<keyword evidence="5 10" id="KW-0133">Cell shape</keyword>
<dbReference type="GO" id="GO:0005975">
    <property type="term" value="P:carbohydrate metabolic process"/>
    <property type="evidence" value="ECO:0007669"/>
    <property type="project" value="InterPro"/>
</dbReference>
<dbReference type="CDD" id="cd03785">
    <property type="entry name" value="GT28_MurG"/>
    <property type="match status" value="1"/>
</dbReference>
<dbReference type="NCBIfam" id="TIGR01133">
    <property type="entry name" value="murG"/>
    <property type="match status" value="1"/>
</dbReference>
<comment type="catalytic activity">
    <reaction evidence="10">
        <text>di-trans,octa-cis-undecaprenyl diphospho-N-acetyl-alpha-D-muramoyl-L-alanyl-D-glutamyl-meso-2,6-diaminopimeloyl-D-alanyl-D-alanine + UDP-N-acetyl-alpha-D-glucosamine = di-trans,octa-cis-undecaprenyl diphospho-[N-acetyl-alpha-D-glucosaminyl-(1-&gt;4)]-N-acetyl-alpha-D-muramoyl-L-alanyl-D-glutamyl-meso-2,6-diaminopimeloyl-D-alanyl-D-alanine + UDP + H(+)</text>
        <dbReference type="Rhea" id="RHEA:31227"/>
        <dbReference type="ChEBI" id="CHEBI:15378"/>
        <dbReference type="ChEBI" id="CHEBI:57705"/>
        <dbReference type="ChEBI" id="CHEBI:58223"/>
        <dbReference type="ChEBI" id="CHEBI:61387"/>
        <dbReference type="ChEBI" id="CHEBI:61388"/>
        <dbReference type="EC" id="2.4.1.227"/>
    </reaction>
</comment>
<dbReference type="Pfam" id="PF03033">
    <property type="entry name" value="Glyco_transf_28"/>
    <property type="match status" value="1"/>
</dbReference>
<keyword evidence="4 10" id="KW-0808">Transferase</keyword>
<evidence type="ECO:0000313" key="13">
    <source>
        <dbReference type="EMBL" id="MBB5091931.1"/>
    </source>
</evidence>
<comment type="caution">
    <text evidence="10">Lacks conserved residue(s) required for the propagation of feature annotation.</text>
</comment>